<dbReference type="FunFam" id="2.10.25.10:FF:000038">
    <property type="entry name" value="Fibrillin 2"/>
    <property type="match status" value="1"/>
</dbReference>
<dbReference type="PROSITE" id="PS01187">
    <property type="entry name" value="EGF_CA"/>
    <property type="match status" value="1"/>
</dbReference>
<proteinExistence type="predicted"/>
<evidence type="ECO:0000256" key="3">
    <source>
        <dbReference type="ARBA" id="ARBA00022737"/>
    </source>
</evidence>
<dbReference type="InterPro" id="IPR018097">
    <property type="entry name" value="EGF_Ca-bd_CS"/>
</dbReference>
<feature type="domain" description="EGF-like" evidence="7">
    <location>
        <begin position="9"/>
        <end position="45"/>
    </location>
</feature>
<dbReference type="Gramene" id="AET2Gv20978000.2">
    <property type="protein sequence ID" value="AET2Gv20978000.2"/>
    <property type="gene ID" value="AET2Gv20978000"/>
</dbReference>
<organism evidence="8 9">
    <name type="scientific">Aegilops tauschii subsp. strangulata</name>
    <name type="common">Goatgrass</name>
    <dbReference type="NCBI Taxonomy" id="200361"/>
    <lineage>
        <taxon>Eukaryota</taxon>
        <taxon>Viridiplantae</taxon>
        <taxon>Streptophyta</taxon>
        <taxon>Embryophyta</taxon>
        <taxon>Tracheophyta</taxon>
        <taxon>Spermatophyta</taxon>
        <taxon>Magnoliopsida</taxon>
        <taxon>Liliopsida</taxon>
        <taxon>Poales</taxon>
        <taxon>Poaceae</taxon>
        <taxon>BOP clade</taxon>
        <taxon>Pooideae</taxon>
        <taxon>Triticodae</taxon>
        <taxon>Triticeae</taxon>
        <taxon>Triticinae</taxon>
        <taxon>Aegilops</taxon>
    </lineage>
</organism>
<keyword evidence="9" id="KW-1185">Reference proteome</keyword>
<dbReference type="AlphaFoldDB" id="A0A453CVJ4"/>
<name>A0A453CVJ4_AEGTS</name>
<dbReference type="InterPro" id="IPR001881">
    <property type="entry name" value="EGF-like_Ca-bd_dom"/>
</dbReference>
<evidence type="ECO:0000256" key="5">
    <source>
        <dbReference type="PROSITE-ProRule" id="PRU00076"/>
    </source>
</evidence>
<dbReference type="PROSITE" id="PS00010">
    <property type="entry name" value="ASX_HYDROXYL"/>
    <property type="match status" value="1"/>
</dbReference>
<dbReference type="InterPro" id="IPR049883">
    <property type="entry name" value="NOTCH1_EGF-like"/>
</dbReference>
<reference evidence="9" key="2">
    <citation type="journal article" date="2017" name="Nat. Plants">
        <title>The Aegilops tauschii genome reveals multiple impacts of transposons.</title>
        <authorList>
            <person name="Zhao G."/>
            <person name="Zou C."/>
            <person name="Li K."/>
            <person name="Wang K."/>
            <person name="Li T."/>
            <person name="Gao L."/>
            <person name="Zhang X."/>
            <person name="Wang H."/>
            <person name="Yang Z."/>
            <person name="Liu X."/>
            <person name="Jiang W."/>
            <person name="Mao L."/>
            <person name="Kong X."/>
            <person name="Jiao Y."/>
            <person name="Jia J."/>
        </authorList>
    </citation>
    <scope>NUCLEOTIDE SEQUENCE [LARGE SCALE GENOMIC DNA]</scope>
    <source>
        <strain evidence="9">cv. AL8/78</strain>
    </source>
</reference>
<evidence type="ECO:0000259" key="7">
    <source>
        <dbReference type="PROSITE" id="PS50026"/>
    </source>
</evidence>
<dbReference type="SMART" id="SM00179">
    <property type="entry name" value="EGF_CA"/>
    <property type="match status" value="1"/>
</dbReference>
<feature type="region of interest" description="Disordered" evidence="6">
    <location>
        <begin position="49"/>
        <end position="106"/>
    </location>
</feature>
<reference evidence="8" key="4">
    <citation type="submission" date="2019-03" db="UniProtKB">
        <authorList>
            <consortium name="EnsemblPlants"/>
        </authorList>
    </citation>
    <scope>IDENTIFICATION</scope>
</reference>
<dbReference type="InterPro" id="IPR000742">
    <property type="entry name" value="EGF"/>
</dbReference>
<reference evidence="9" key="1">
    <citation type="journal article" date="2014" name="Science">
        <title>Ancient hybridizations among the ancestral genomes of bread wheat.</title>
        <authorList>
            <consortium name="International Wheat Genome Sequencing Consortium,"/>
            <person name="Marcussen T."/>
            <person name="Sandve S.R."/>
            <person name="Heier L."/>
            <person name="Spannagl M."/>
            <person name="Pfeifer M."/>
            <person name="Jakobsen K.S."/>
            <person name="Wulff B.B."/>
            <person name="Steuernagel B."/>
            <person name="Mayer K.F."/>
            <person name="Olsen O.A."/>
        </authorList>
    </citation>
    <scope>NUCLEOTIDE SEQUENCE [LARGE SCALE GENOMIC DNA]</scope>
    <source>
        <strain evidence="9">cv. AL8/78</strain>
    </source>
</reference>
<dbReference type="Proteomes" id="UP000015105">
    <property type="component" value="Chromosome 2D"/>
</dbReference>
<comment type="caution">
    <text evidence="5">Lacks conserved residue(s) required for the propagation of feature annotation.</text>
</comment>
<keyword evidence="1 5" id="KW-0245">EGF-like domain</keyword>
<feature type="compositionally biased region" description="Pro residues" evidence="6">
    <location>
        <begin position="97"/>
        <end position="106"/>
    </location>
</feature>
<dbReference type="EnsemblPlants" id="AET2Gv20978000.2">
    <property type="protein sequence ID" value="AET2Gv20978000.2"/>
    <property type="gene ID" value="AET2Gv20978000"/>
</dbReference>
<keyword evidence="4" id="KW-1015">Disulfide bond</keyword>
<sequence length="106" mass="11283">MKCCTVGLDINECGAPGGNNCTLRYFCHNTQGNYTCSCPNGWIGDGYKTGTSSPPWRQALGLRRGSDPGLPEQAAASSPPISPQPLPETRYSGLHLPPGPRPVRAR</sequence>
<evidence type="ECO:0000256" key="2">
    <source>
        <dbReference type="ARBA" id="ARBA00022729"/>
    </source>
</evidence>
<reference evidence="8" key="5">
    <citation type="journal article" date="2021" name="G3 (Bethesda)">
        <title>Aegilops tauschii genome assembly Aet v5.0 features greater sequence contiguity and improved annotation.</title>
        <authorList>
            <person name="Wang L."/>
            <person name="Zhu T."/>
            <person name="Rodriguez J.C."/>
            <person name="Deal K.R."/>
            <person name="Dubcovsky J."/>
            <person name="McGuire P.E."/>
            <person name="Lux T."/>
            <person name="Spannagl M."/>
            <person name="Mayer K.F.X."/>
            <person name="Baldrich P."/>
            <person name="Meyers B.C."/>
            <person name="Huo N."/>
            <person name="Gu Y.Q."/>
            <person name="Zhou H."/>
            <person name="Devos K.M."/>
            <person name="Bennetzen J.L."/>
            <person name="Unver T."/>
            <person name="Budak H."/>
            <person name="Gulick P.J."/>
            <person name="Galiba G."/>
            <person name="Kalapos B."/>
            <person name="Nelson D.R."/>
            <person name="Li P."/>
            <person name="You F.M."/>
            <person name="Luo M.C."/>
            <person name="Dvorak J."/>
        </authorList>
    </citation>
    <scope>NUCLEOTIDE SEQUENCE [LARGE SCALE GENOMIC DNA]</scope>
    <source>
        <strain evidence="8">cv. AL8/78</strain>
    </source>
</reference>
<dbReference type="InterPro" id="IPR000152">
    <property type="entry name" value="EGF-type_Asp/Asn_hydroxyl_site"/>
</dbReference>
<dbReference type="CDD" id="cd00054">
    <property type="entry name" value="EGF_CA"/>
    <property type="match status" value="1"/>
</dbReference>
<dbReference type="Gene3D" id="2.10.25.10">
    <property type="entry name" value="Laminin"/>
    <property type="match status" value="1"/>
</dbReference>
<keyword evidence="3" id="KW-0677">Repeat</keyword>
<dbReference type="GO" id="GO:0005509">
    <property type="term" value="F:calcium ion binding"/>
    <property type="evidence" value="ECO:0007669"/>
    <property type="project" value="InterPro"/>
</dbReference>
<evidence type="ECO:0000313" key="9">
    <source>
        <dbReference type="Proteomes" id="UP000015105"/>
    </source>
</evidence>
<protein>
    <recommendedName>
        <fullName evidence="7">EGF-like domain-containing protein</fullName>
    </recommendedName>
</protein>
<dbReference type="PROSITE" id="PS50026">
    <property type="entry name" value="EGF_3"/>
    <property type="match status" value="1"/>
</dbReference>
<evidence type="ECO:0000256" key="1">
    <source>
        <dbReference type="ARBA" id="ARBA00022536"/>
    </source>
</evidence>
<dbReference type="Pfam" id="PF07645">
    <property type="entry name" value="EGF_CA"/>
    <property type="match status" value="1"/>
</dbReference>
<evidence type="ECO:0000313" key="8">
    <source>
        <dbReference type="EnsemblPlants" id="AET2Gv20978000.2"/>
    </source>
</evidence>
<keyword evidence="2" id="KW-0732">Signal</keyword>
<accession>A0A453CVJ4</accession>
<dbReference type="SUPFAM" id="SSF57196">
    <property type="entry name" value="EGF/Laminin"/>
    <property type="match status" value="1"/>
</dbReference>
<reference evidence="8" key="3">
    <citation type="journal article" date="2017" name="Nature">
        <title>Genome sequence of the progenitor of the wheat D genome Aegilops tauschii.</title>
        <authorList>
            <person name="Luo M.C."/>
            <person name="Gu Y.Q."/>
            <person name="Puiu D."/>
            <person name="Wang H."/>
            <person name="Twardziok S.O."/>
            <person name="Deal K.R."/>
            <person name="Huo N."/>
            <person name="Zhu T."/>
            <person name="Wang L."/>
            <person name="Wang Y."/>
            <person name="McGuire P.E."/>
            <person name="Liu S."/>
            <person name="Long H."/>
            <person name="Ramasamy R.K."/>
            <person name="Rodriguez J.C."/>
            <person name="Van S.L."/>
            <person name="Yuan L."/>
            <person name="Wang Z."/>
            <person name="Xia Z."/>
            <person name="Xiao L."/>
            <person name="Anderson O.D."/>
            <person name="Ouyang S."/>
            <person name="Liang Y."/>
            <person name="Zimin A.V."/>
            <person name="Pertea G."/>
            <person name="Qi P."/>
            <person name="Bennetzen J.L."/>
            <person name="Dai X."/>
            <person name="Dawson M.W."/>
            <person name="Muller H.G."/>
            <person name="Kugler K."/>
            <person name="Rivarola-Duarte L."/>
            <person name="Spannagl M."/>
            <person name="Mayer K.F.X."/>
            <person name="Lu F.H."/>
            <person name="Bevan M.W."/>
            <person name="Leroy P."/>
            <person name="Li P."/>
            <person name="You F.M."/>
            <person name="Sun Q."/>
            <person name="Liu Z."/>
            <person name="Lyons E."/>
            <person name="Wicker T."/>
            <person name="Salzberg S.L."/>
            <person name="Devos K.M."/>
            <person name="Dvorak J."/>
        </authorList>
    </citation>
    <scope>NUCLEOTIDE SEQUENCE [LARGE SCALE GENOMIC DNA]</scope>
    <source>
        <strain evidence="8">cv. AL8/78</strain>
    </source>
</reference>
<evidence type="ECO:0000256" key="4">
    <source>
        <dbReference type="ARBA" id="ARBA00023157"/>
    </source>
</evidence>
<evidence type="ECO:0000256" key="6">
    <source>
        <dbReference type="SAM" id="MobiDB-lite"/>
    </source>
</evidence>